<evidence type="ECO:0000313" key="13">
    <source>
        <dbReference type="Proteomes" id="UP000070589"/>
    </source>
</evidence>
<keyword evidence="4" id="KW-0285">Flavoprotein</keyword>
<keyword evidence="6" id="KW-0479">Metal-binding</keyword>
<dbReference type="EMBL" id="LHXL01000084">
    <property type="protein sequence ID" value="KXA88744.1"/>
    <property type="molecule type" value="Genomic_DNA"/>
</dbReference>
<dbReference type="InterPro" id="IPR036188">
    <property type="entry name" value="FAD/NAD-bd_sf"/>
</dbReference>
<organism evidence="12 13">
    <name type="scientific">candidate division MSBL1 archaeon SCGC-AAA259D14</name>
    <dbReference type="NCBI Taxonomy" id="1698261"/>
    <lineage>
        <taxon>Archaea</taxon>
        <taxon>Methanobacteriati</taxon>
        <taxon>Methanobacteriota</taxon>
        <taxon>candidate division MSBL1</taxon>
    </lineage>
</organism>
<evidence type="ECO:0000256" key="3">
    <source>
        <dbReference type="ARBA" id="ARBA00011048"/>
    </source>
</evidence>
<dbReference type="GO" id="GO:0016491">
    <property type="term" value="F:oxidoreductase activity"/>
    <property type="evidence" value="ECO:0007669"/>
    <property type="project" value="UniProtKB-KW"/>
</dbReference>
<name>A0A133U3I4_9EURY</name>
<proteinExistence type="inferred from homology"/>
<dbReference type="Gene3D" id="3.40.50.720">
    <property type="entry name" value="NAD(P)-binding Rossmann-like Domain"/>
    <property type="match status" value="1"/>
</dbReference>
<comment type="caution">
    <text evidence="12">The sequence shown here is derived from an EMBL/GenBank/DDBJ whole genome shotgun (WGS) entry which is preliminary data.</text>
</comment>
<evidence type="ECO:0000256" key="5">
    <source>
        <dbReference type="ARBA" id="ARBA00022643"/>
    </source>
</evidence>
<keyword evidence="5" id="KW-0288">FMN</keyword>
<feature type="domain" description="FAD/NAD(P)-binding" evidence="11">
    <location>
        <begin position="350"/>
        <end position="579"/>
    </location>
</feature>
<comment type="cofactor">
    <cofactor evidence="1">
        <name>FMN</name>
        <dbReference type="ChEBI" id="CHEBI:58210"/>
    </cofactor>
</comment>
<dbReference type="PANTHER" id="PTHR42917:SF2">
    <property type="entry name" value="2,4-DIENOYL-COA REDUCTASE [(2E)-ENOYL-COA-PRODUCING]"/>
    <property type="match status" value="1"/>
</dbReference>
<feature type="non-terminal residue" evidence="12">
    <location>
        <position position="1"/>
    </location>
</feature>
<dbReference type="InterPro" id="IPR001155">
    <property type="entry name" value="OxRdtase_FMN_N"/>
</dbReference>
<dbReference type="GO" id="GO:0010181">
    <property type="term" value="F:FMN binding"/>
    <property type="evidence" value="ECO:0007669"/>
    <property type="project" value="InterPro"/>
</dbReference>
<gene>
    <name evidence="12" type="ORF">AKJ62_04545</name>
</gene>
<dbReference type="SUPFAM" id="SSF51395">
    <property type="entry name" value="FMN-linked oxidoreductases"/>
    <property type="match status" value="1"/>
</dbReference>
<evidence type="ECO:0000256" key="4">
    <source>
        <dbReference type="ARBA" id="ARBA00022630"/>
    </source>
</evidence>
<dbReference type="GO" id="GO:0046872">
    <property type="term" value="F:metal ion binding"/>
    <property type="evidence" value="ECO:0007669"/>
    <property type="project" value="UniProtKB-KW"/>
</dbReference>
<evidence type="ECO:0000256" key="7">
    <source>
        <dbReference type="ARBA" id="ARBA00023002"/>
    </source>
</evidence>
<dbReference type="InterPro" id="IPR013785">
    <property type="entry name" value="Aldolase_TIM"/>
</dbReference>
<protein>
    <submittedName>
        <fullName evidence="12">2-enoate reductase</fullName>
    </submittedName>
</protein>
<keyword evidence="9" id="KW-0411">Iron-sulfur</keyword>
<dbReference type="Gene3D" id="3.50.50.60">
    <property type="entry name" value="FAD/NAD(P)-binding domain"/>
    <property type="match status" value="1"/>
</dbReference>
<dbReference type="Proteomes" id="UP000070589">
    <property type="component" value="Unassembled WGS sequence"/>
</dbReference>
<reference evidence="12 13" key="1">
    <citation type="journal article" date="2016" name="Sci. Rep.">
        <title>Metabolic traits of an uncultured archaeal lineage -MSBL1- from brine pools of the Red Sea.</title>
        <authorList>
            <person name="Mwirichia R."/>
            <person name="Alam I."/>
            <person name="Rashid M."/>
            <person name="Vinu M."/>
            <person name="Ba-Alawi W."/>
            <person name="Anthony Kamau A."/>
            <person name="Kamanda Ngugi D."/>
            <person name="Goker M."/>
            <person name="Klenk H.P."/>
            <person name="Bajic V."/>
            <person name="Stingl U."/>
        </authorList>
    </citation>
    <scope>NUCLEOTIDE SEQUENCE [LARGE SCALE GENOMIC DNA]</scope>
    <source>
        <strain evidence="12">SCGC-AAA259D14</strain>
    </source>
</reference>
<keyword evidence="7" id="KW-0560">Oxidoreductase</keyword>
<evidence type="ECO:0000259" key="10">
    <source>
        <dbReference type="Pfam" id="PF00724"/>
    </source>
</evidence>
<evidence type="ECO:0000256" key="6">
    <source>
        <dbReference type="ARBA" id="ARBA00022723"/>
    </source>
</evidence>
<keyword evidence="8" id="KW-0408">Iron</keyword>
<comment type="similarity">
    <text evidence="3">In the N-terminal section; belongs to the NADH:flavin oxidoreductase/NADH oxidase family.</text>
</comment>
<comment type="cofactor">
    <cofactor evidence="2">
        <name>[4Fe-4S] cluster</name>
        <dbReference type="ChEBI" id="CHEBI:49883"/>
    </cofactor>
</comment>
<dbReference type="PRINTS" id="PR00368">
    <property type="entry name" value="FADPNR"/>
</dbReference>
<evidence type="ECO:0000256" key="1">
    <source>
        <dbReference type="ARBA" id="ARBA00001917"/>
    </source>
</evidence>
<evidence type="ECO:0000256" key="9">
    <source>
        <dbReference type="ARBA" id="ARBA00023014"/>
    </source>
</evidence>
<dbReference type="InterPro" id="IPR051793">
    <property type="entry name" value="NADH:flavin_oxidoreductase"/>
</dbReference>
<feature type="domain" description="NADH:flavin oxidoreductase/NADH oxidase N-terminal" evidence="10">
    <location>
        <begin position="25"/>
        <end position="302"/>
    </location>
</feature>
<dbReference type="SUPFAM" id="SSF51905">
    <property type="entry name" value="FAD/NAD(P)-binding domain"/>
    <property type="match status" value="1"/>
</dbReference>
<dbReference type="GO" id="GO:0051536">
    <property type="term" value="F:iron-sulfur cluster binding"/>
    <property type="evidence" value="ECO:0007669"/>
    <property type="project" value="UniProtKB-KW"/>
</dbReference>
<dbReference type="Pfam" id="PF07992">
    <property type="entry name" value="Pyr_redox_2"/>
    <property type="match status" value="1"/>
</dbReference>
<evidence type="ECO:0000259" key="11">
    <source>
        <dbReference type="Pfam" id="PF07992"/>
    </source>
</evidence>
<evidence type="ECO:0000313" key="12">
    <source>
        <dbReference type="EMBL" id="KXA88744.1"/>
    </source>
</evidence>
<evidence type="ECO:0000256" key="8">
    <source>
        <dbReference type="ARBA" id="ARBA00023004"/>
    </source>
</evidence>
<dbReference type="InterPro" id="IPR023753">
    <property type="entry name" value="FAD/NAD-binding_dom"/>
</dbReference>
<dbReference type="Gene3D" id="3.20.20.70">
    <property type="entry name" value="Aldolase class I"/>
    <property type="match status" value="1"/>
</dbReference>
<dbReference type="PANTHER" id="PTHR42917">
    <property type="entry name" value="2,4-DIENOYL-COA REDUCTASE"/>
    <property type="match status" value="1"/>
</dbReference>
<evidence type="ECO:0000256" key="2">
    <source>
        <dbReference type="ARBA" id="ARBA00001966"/>
    </source>
</evidence>
<dbReference type="PRINTS" id="PR00469">
    <property type="entry name" value="PNDRDTASEII"/>
</dbReference>
<sequence length="613" mass="67926">GLIITGVTKVENDIEVEEIGKIPIATLNKSRFIGAAAEMNDRIHSYGTKIFLQLRMGLGRVARPSELKVTPIAPSAVPNYWDPTVTCRELTTEEVETLVNKAGQAAKIAKEARFDGVEVHAVHEGYLLDQFTISMFNKRTDKYGGDLKDRLRFPTEIVSEIKKRTGSHFPVSLRYSMKSYIKDWREGALPDEQFEEKGRDIEEGLEAAKILEAAGYDSFDADAGSYEAWYWPHPPVYQDDGCYLQLAEKLKQEVNVPVMVAGKMGSPVLAERTLERGDAADMVALGRSLLTDPNWAKKIKFGESERIRPCIGCSQCQEIIHRGSPLSCAVNPSCGREREYDIRPAQEEKNIVIIGGGPAGMEAARVSKLRGHRVELYEKRGKLGGHMLEGCVPDFKEDIAELLEWYKVELDNLDVGINLNEKVTPELIKGIEPDVVFVATGSKPMFPKVPGIDKNKVVSAGDLLLNADRAGDSVAIIGGGTVGCEVALWLKQKGKDVTIIEMLDELMLADPPVPHPNRKMMLDLLDFYEVGVETDTRLSEVNDDGIVIFDESFQESHLPVDTVVISIGLKPKQDLYQKLKKAGESYSLYLIGDARGGKDIKDAVWDAYELARS</sequence>
<dbReference type="Pfam" id="PF00724">
    <property type="entry name" value="Oxidored_FMN"/>
    <property type="match status" value="1"/>
</dbReference>
<accession>A0A133U3I4</accession>
<dbReference type="AlphaFoldDB" id="A0A133U3I4"/>
<dbReference type="PATRIC" id="fig|1698261.3.peg.1136"/>
<keyword evidence="13" id="KW-1185">Reference proteome</keyword>